<comment type="caution">
    <text evidence="1">The sequence shown here is derived from an EMBL/GenBank/DDBJ whole genome shotgun (WGS) entry which is preliminary data.</text>
</comment>
<gene>
    <name evidence="1" type="ORF">LCGC14_2554130</name>
</gene>
<sequence length="368" mass="41980">MIMTKEQAILKAKIQFNQMEASVRKAAAEGQTIDQVERDLWERLLSIGRMMLQGYVKLQGSGDVGATLKYEGRSLNRLDNLHERRYVSVFGELKISRTVYGTRETQKHEVIPLDARLGLPDSEFSYLLAEWDQSFCVQGSYEQSRRTVERILGIGQSVLSLEDMNQSMSRNVQAFRDSRPMPVAQDEGSILVLTADGKGVPMRRDPEKDAPAIHVRRKKGQKANKKRQACVGAVYTIEPFVRTAKDVVNEVMRDRRRKDRPPPQNKKMRAELTRIIDDAEVNGKDLIFSWFAKEIKARDGNNGKAVVCVMDGDRALWKMLKHHVSGDVVCILDLFHVMERLWNAAHCFYLEGGEEAKAFVSDRLERIL</sequence>
<evidence type="ECO:0008006" key="2">
    <source>
        <dbReference type="Google" id="ProtNLM"/>
    </source>
</evidence>
<dbReference type="AlphaFoldDB" id="A0A0F9CY67"/>
<reference evidence="1" key="1">
    <citation type="journal article" date="2015" name="Nature">
        <title>Complex archaea that bridge the gap between prokaryotes and eukaryotes.</title>
        <authorList>
            <person name="Spang A."/>
            <person name="Saw J.H."/>
            <person name="Jorgensen S.L."/>
            <person name="Zaremba-Niedzwiedzka K."/>
            <person name="Martijn J."/>
            <person name="Lind A.E."/>
            <person name="van Eijk R."/>
            <person name="Schleper C."/>
            <person name="Guy L."/>
            <person name="Ettema T.J."/>
        </authorList>
    </citation>
    <scope>NUCLEOTIDE SEQUENCE</scope>
</reference>
<organism evidence="1">
    <name type="scientific">marine sediment metagenome</name>
    <dbReference type="NCBI Taxonomy" id="412755"/>
    <lineage>
        <taxon>unclassified sequences</taxon>
        <taxon>metagenomes</taxon>
        <taxon>ecological metagenomes</taxon>
    </lineage>
</organism>
<proteinExistence type="predicted"/>
<name>A0A0F9CY67_9ZZZZ</name>
<evidence type="ECO:0000313" key="1">
    <source>
        <dbReference type="EMBL" id="KKL10606.1"/>
    </source>
</evidence>
<feature type="non-terminal residue" evidence="1">
    <location>
        <position position="368"/>
    </location>
</feature>
<protein>
    <recommendedName>
        <fullName evidence="2">ISKra4 family transposase</fullName>
    </recommendedName>
</protein>
<dbReference type="EMBL" id="LAZR01041994">
    <property type="protein sequence ID" value="KKL10606.1"/>
    <property type="molecule type" value="Genomic_DNA"/>
</dbReference>
<accession>A0A0F9CY67</accession>